<protein>
    <submittedName>
        <fullName evidence="2">Uncharacterized protein</fullName>
    </submittedName>
</protein>
<name>A0A9P7AAV3_9AGAM</name>
<sequence length="307" mass="34774">MQISTTSPSAAMYSTDNDRVASQNHITHKTPTCTYTIHCGRSECPAVFVYDDGTDWPTVNCLVDDHYLVCTGRFHGLSPSRPPTDTQGSQYTPSLAQLTPGSWGVNNGNRDDFIIGSSSKRRQKEDERKEDLENDKYTDDVQPTSVRCRGCSKIICLDKRSRYYPGLWIKHRGKCRSILKLENDKLTSRRDWFRSSHPERRPPAASSIDVSSESSEEDEEEVTGFNSLDAPFYGLLGEGSKIIGIPVRQYEGWRKGTARLDPIYCDIVHPSSTMCCGFCSKTKYNLLLMFCRISVLRSINRWQTGRQ</sequence>
<evidence type="ECO:0000256" key="1">
    <source>
        <dbReference type="SAM" id="MobiDB-lite"/>
    </source>
</evidence>
<reference evidence="2" key="1">
    <citation type="journal article" date="2020" name="New Phytol.">
        <title>Comparative genomics reveals dynamic genome evolution in host specialist ectomycorrhizal fungi.</title>
        <authorList>
            <person name="Lofgren L.A."/>
            <person name="Nguyen N.H."/>
            <person name="Vilgalys R."/>
            <person name="Ruytinx J."/>
            <person name="Liao H.L."/>
            <person name="Branco S."/>
            <person name="Kuo A."/>
            <person name="LaButti K."/>
            <person name="Lipzen A."/>
            <person name="Andreopoulos W."/>
            <person name="Pangilinan J."/>
            <person name="Riley R."/>
            <person name="Hundley H."/>
            <person name="Na H."/>
            <person name="Barry K."/>
            <person name="Grigoriev I.V."/>
            <person name="Stajich J.E."/>
            <person name="Kennedy P.G."/>
        </authorList>
    </citation>
    <scope>NUCLEOTIDE SEQUENCE</scope>
    <source>
        <strain evidence="2">S12</strain>
    </source>
</reference>
<accession>A0A9P7AAV3</accession>
<comment type="caution">
    <text evidence="2">The sequence shown here is derived from an EMBL/GenBank/DDBJ whole genome shotgun (WGS) entry which is preliminary data.</text>
</comment>
<feature type="region of interest" description="Disordered" evidence="1">
    <location>
        <begin position="193"/>
        <end position="216"/>
    </location>
</feature>
<dbReference type="OrthoDB" id="2855464at2759"/>
<dbReference type="GeneID" id="64605966"/>
<evidence type="ECO:0000313" key="2">
    <source>
        <dbReference type="EMBL" id="KAG1785704.1"/>
    </source>
</evidence>
<feature type="region of interest" description="Disordered" evidence="1">
    <location>
        <begin position="78"/>
        <end position="138"/>
    </location>
</feature>
<feature type="compositionally biased region" description="Basic and acidic residues" evidence="1">
    <location>
        <begin position="193"/>
        <end position="202"/>
    </location>
</feature>
<evidence type="ECO:0000313" key="3">
    <source>
        <dbReference type="Proteomes" id="UP000719766"/>
    </source>
</evidence>
<gene>
    <name evidence="2" type="ORF">HD556DRAFT_98996</name>
</gene>
<keyword evidence="3" id="KW-1185">Reference proteome</keyword>
<dbReference type="RefSeq" id="XP_041153187.1">
    <property type="nucleotide sequence ID" value="XM_041312202.1"/>
</dbReference>
<organism evidence="2 3">
    <name type="scientific">Suillus plorans</name>
    <dbReference type="NCBI Taxonomy" id="116603"/>
    <lineage>
        <taxon>Eukaryota</taxon>
        <taxon>Fungi</taxon>
        <taxon>Dikarya</taxon>
        <taxon>Basidiomycota</taxon>
        <taxon>Agaricomycotina</taxon>
        <taxon>Agaricomycetes</taxon>
        <taxon>Agaricomycetidae</taxon>
        <taxon>Boletales</taxon>
        <taxon>Suillineae</taxon>
        <taxon>Suillaceae</taxon>
        <taxon>Suillus</taxon>
    </lineage>
</organism>
<dbReference type="Proteomes" id="UP000719766">
    <property type="component" value="Unassembled WGS sequence"/>
</dbReference>
<feature type="compositionally biased region" description="Polar residues" evidence="1">
    <location>
        <begin position="83"/>
        <end position="108"/>
    </location>
</feature>
<feature type="compositionally biased region" description="Basic and acidic residues" evidence="1">
    <location>
        <begin position="123"/>
        <end position="138"/>
    </location>
</feature>
<dbReference type="AlphaFoldDB" id="A0A9P7AAV3"/>
<dbReference type="EMBL" id="JABBWE010000105">
    <property type="protein sequence ID" value="KAG1785704.1"/>
    <property type="molecule type" value="Genomic_DNA"/>
</dbReference>
<proteinExistence type="predicted"/>